<dbReference type="InterPro" id="IPR000719">
    <property type="entry name" value="Prot_kinase_dom"/>
</dbReference>
<dbReference type="GO" id="GO:0004523">
    <property type="term" value="F:RNA-DNA hybrid ribonuclease activity"/>
    <property type="evidence" value="ECO:0007669"/>
    <property type="project" value="InterPro"/>
</dbReference>
<keyword evidence="4" id="KW-0067">ATP-binding</keyword>
<organism evidence="7 8">
    <name type="scientific">Arabidopsis arenosa</name>
    <name type="common">Sand rock-cress</name>
    <name type="synonym">Cardaminopsis arenosa</name>
    <dbReference type="NCBI Taxonomy" id="38785"/>
    <lineage>
        <taxon>Eukaryota</taxon>
        <taxon>Viridiplantae</taxon>
        <taxon>Streptophyta</taxon>
        <taxon>Embryophyta</taxon>
        <taxon>Tracheophyta</taxon>
        <taxon>Spermatophyta</taxon>
        <taxon>Magnoliopsida</taxon>
        <taxon>eudicotyledons</taxon>
        <taxon>Gunneridae</taxon>
        <taxon>Pentapetalae</taxon>
        <taxon>rosids</taxon>
        <taxon>malvids</taxon>
        <taxon>Brassicales</taxon>
        <taxon>Brassicaceae</taxon>
        <taxon>Camelineae</taxon>
        <taxon>Arabidopsis</taxon>
    </lineage>
</organism>
<feature type="region of interest" description="Disordered" evidence="5">
    <location>
        <begin position="197"/>
        <end position="286"/>
    </location>
</feature>
<dbReference type="InterPro" id="IPR011009">
    <property type="entry name" value="Kinase-like_dom_sf"/>
</dbReference>
<name>A0A8S1ZVL6_ARAAE</name>
<dbReference type="GO" id="GO:0003676">
    <property type="term" value="F:nucleic acid binding"/>
    <property type="evidence" value="ECO:0007669"/>
    <property type="project" value="InterPro"/>
</dbReference>
<evidence type="ECO:0000259" key="6">
    <source>
        <dbReference type="PROSITE" id="PS50011"/>
    </source>
</evidence>
<evidence type="ECO:0000256" key="1">
    <source>
        <dbReference type="ARBA" id="ARBA00022679"/>
    </source>
</evidence>
<evidence type="ECO:0000256" key="2">
    <source>
        <dbReference type="ARBA" id="ARBA00022741"/>
    </source>
</evidence>
<evidence type="ECO:0000256" key="4">
    <source>
        <dbReference type="ARBA" id="ARBA00022840"/>
    </source>
</evidence>
<reference evidence="7" key="1">
    <citation type="submission" date="2021-01" db="EMBL/GenBank/DDBJ databases">
        <authorList>
            <person name="Bezrukov I."/>
        </authorList>
    </citation>
    <scope>NUCLEOTIDE SEQUENCE</scope>
</reference>
<dbReference type="InterPro" id="IPR001245">
    <property type="entry name" value="Ser-Thr/Tyr_kinase_cat_dom"/>
</dbReference>
<evidence type="ECO:0000313" key="8">
    <source>
        <dbReference type="Proteomes" id="UP000682877"/>
    </source>
</evidence>
<feature type="compositionally biased region" description="Polar residues" evidence="5">
    <location>
        <begin position="258"/>
        <end position="281"/>
    </location>
</feature>
<feature type="region of interest" description="Disordered" evidence="5">
    <location>
        <begin position="360"/>
        <end position="383"/>
    </location>
</feature>
<dbReference type="SUPFAM" id="SSF53098">
    <property type="entry name" value="Ribonuclease H-like"/>
    <property type="match status" value="1"/>
</dbReference>
<accession>A0A8S1ZVL6</accession>
<evidence type="ECO:0000256" key="5">
    <source>
        <dbReference type="SAM" id="MobiDB-lite"/>
    </source>
</evidence>
<keyword evidence="1" id="KW-0808">Transferase</keyword>
<protein>
    <recommendedName>
        <fullName evidence="6">Protein kinase domain-containing protein</fullName>
    </recommendedName>
</protein>
<dbReference type="GO" id="GO:0005524">
    <property type="term" value="F:ATP binding"/>
    <property type="evidence" value="ECO:0007669"/>
    <property type="project" value="UniProtKB-KW"/>
</dbReference>
<dbReference type="InterPro" id="IPR002156">
    <property type="entry name" value="RNaseH_domain"/>
</dbReference>
<sequence length="543" mass="60994">MTKSMNFFQNIIKPFKRNSNRGLEDDIERIAAMEQKVFPFQVLVSATKDFHPTHKLGEGGFGPVFKYVVNESLDKVLFKSNRKSEIDWKQSGYMAPEYVMHGVLSVKADVFSFGVLVLELVSGQKNSSFSMRHPDQTLLEWAYKLYKKGRTMEILDPDIVGSAEPDQVKLCVQIGLLCVQGDPHQRPPMRRVSLLLSRKPGHLEEPDHPGVPGSRYRRRTHRPSGAASLGTLSTTGSSTDSFGSNLNTNTGTGGRGTPASSKTTTRSNATRSAGQSSSSDPNGKRHMRQHYLSDYLEDNMRSLLLRTTISSLSQSQRLLPFWIVWRLWRSRNDFLFRKITRTPQSEATKGTNEATEWLDANINSEVDSNSTSPRTTPSDKCSRWSPPPIGWLKCNFDSGYKQGQSFTNTGWVIRNSDGKVLLSGCAKLSSSTSALQAEALGFLHVLHVTWSQGMRQIWFESDSKELTSIINKCEDHSQIGTLLQDIRYWMAKLPLASLDHVNRERNSAADKMAHQAITMNSLYNVYSVPPSVLIPYLYQPYTI</sequence>
<dbReference type="Proteomes" id="UP000682877">
    <property type="component" value="Chromosome 2"/>
</dbReference>
<keyword evidence="2" id="KW-0547">Nucleotide-binding</keyword>
<gene>
    <name evidence="7" type="ORF">AARE701A_LOCUS5116</name>
</gene>
<dbReference type="InterPro" id="IPR052059">
    <property type="entry name" value="CR_Ser/Thr_kinase"/>
</dbReference>
<dbReference type="InterPro" id="IPR036397">
    <property type="entry name" value="RNaseH_sf"/>
</dbReference>
<dbReference type="Gene3D" id="3.30.420.10">
    <property type="entry name" value="Ribonuclease H-like superfamily/Ribonuclease H"/>
    <property type="match status" value="1"/>
</dbReference>
<keyword evidence="3" id="KW-0418">Kinase</keyword>
<evidence type="ECO:0000313" key="7">
    <source>
        <dbReference type="EMBL" id="CAE5963715.1"/>
    </source>
</evidence>
<dbReference type="GO" id="GO:0004672">
    <property type="term" value="F:protein kinase activity"/>
    <property type="evidence" value="ECO:0007669"/>
    <property type="project" value="InterPro"/>
</dbReference>
<dbReference type="PROSITE" id="PS50011">
    <property type="entry name" value="PROTEIN_KINASE_DOM"/>
    <property type="match status" value="1"/>
</dbReference>
<dbReference type="Gene3D" id="1.10.510.10">
    <property type="entry name" value="Transferase(Phosphotransferase) domain 1"/>
    <property type="match status" value="1"/>
</dbReference>
<dbReference type="CDD" id="cd06222">
    <property type="entry name" value="RNase_H_like"/>
    <property type="match status" value="1"/>
</dbReference>
<feature type="compositionally biased region" description="Low complexity" evidence="5">
    <location>
        <begin position="224"/>
        <end position="250"/>
    </location>
</feature>
<dbReference type="AlphaFoldDB" id="A0A8S1ZVL6"/>
<dbReference type="Pfam" id="PF07714">
    <property type="entry name" value="PK_Tyr_Ser-Thr"/>
    <property type="match status" value="1"/>
</dbReference>
<dbReference type="InterPro" id="IPR044730">
    <property type="entry name" value="RNase_H-like_dom_plant"/>
</dbReference>
<evidence type="ECO:0000256" key="3">
    <source>
        <dbReference type="ARBA" id="ARBA00022777"/>
    </source>
</evidence>
<dbReference type="Pfam" id="PF13456">
    <property type="entry name" value="RVT_3"/>
    <property type="match status" value="1"/>
</dbReference>
<feature type="compositionally biased region" description="Polar residues" evidence="5">
    <location>
        <begin position="361"/>
        <end position="379"/>
    </location>
</feature>
<proteinExistence type="predicted"/>
<dbReference type="EMBL" id="LR999452">
    <property type="protein sequence ID" value="CAE5963715.1"/>
    <property type="molecule type" value="Genomic_DNA"/>
</dbReference>
<keyword evidence="8" id="KW-1185">Reference proteome</keyword>
<feature type="domain" description="Protein kinase" evidence="6">
    <location>
        <begin position="1"/>
        <end position="211"/>
    </location>
</feature>
<dbReference type="InterPro" id="IPR012337">
    <property type="entry name" value="RNaseH-like_sf"/>
</dbReference>
<dbReference type="SUPFAM" id="SSF56112">
    <property type="entry name" value="Protein kinase-like (PK-like)"/>
    <property type="match status" value="1"/>
</dbReference>
<dbReference type="PANTHER" id="PTHR47973">
    <property type="entry name" value="CYSTEINE-RICH RECEPTOR-LIKE PROTEIN KINASE 3"/>
    <property type="match status" value="1"/>
</dbReference>